<organism evidence="2 4">
    <name type="scientific">Yersinia nurmii</name>
    <dbReference type="NCBI Taxonomy" id="685706"/>
    <lineage>
        <taxon>Bacteria</taxon>
        <taxon>Pseudomonadati</taxon>
        <taxon>Pseudomonadota</taxon>
        <taxon>Gammaproteobacteria</taxon>
        <taxon>Enterobacterales</taxon>
        <taxon>Yersiniaceae</taxon>
        <taxon>Yersinia</taxon>
    </lineage>
</organism>
<dbReference type="RefSeq" id="WP_072080628.1">
    <property type="nucleotide sequence ID" value="NZ_CPYD01000006.1"/>
</dbReference>
<dbReference type="AlphaFoldDB" id="A0AAW7JV67"/>
<keyword evidence="3" id="KW-1185">Reference proteome</keyword>
<dbReference type="EMBL" id="JAUEHU010000003">
    <property type="protein sequence ID" value="MDN0086509.1"/>
    <property type="molecule type" value="Genomic_DNA"/>
</dbReference>
<gene>
    <name evidence="1" type="ORF">ERS137967_01993</name>
    <name evidence="2" type="ORF">QVN42_03715</name>
</gene>
<comment type="caution">
    <text evidence="2">The sequence shown here is derived from an EMBL/GenBank/DDBJ whole genome shotgun (WGS) entry which is preliminary data.</text>
</comment>
<evidence type="ECO:0000313" key="1">
    <source>
        <dbReference type="EMBL" id="CNE59259.1"/>
    </source>
</evidence>
<name>A0AAW7JV67_9GAMM</name>
<evidence type="ECO:0000313" key="3">
    <source>
        <dbReference type="Proteomes" id="UP000040578"/>
    </source>
</evidence>
<evidence type="ECO:0000313" key="2">
    <source>
        <dbReference type="EMBL" id="MDN0086509.1"/>
    </source>
</evidence>
<reference evidence="2" key="2">
    <citation type="submission" date="2023-06" db="EMBL/GenBank/DDBJ databases">
        <authorList>
            <person name="Polev D.E."/>
            <person name="Saitova A.T."/>
            <person name="Bogumilchik E.A."/>
            <person name="Kokorina G.I."/>
            <person name="Voskresenskaia E.A."/>
        </authorList>
    </citation>
    <scope>NUCLEOTIDE SEQUENCE</scope>
    <source>
        <strain evidence="2">2145 StPb PI</strain>
    </source>
</reference>
<dbReference type="EMBL" id="CPYD01000006">
    <property type="protein sequence ID" value="CNE59259.1"/>
    <property type="molecule type" value="Genomic_DNA"/>
</dbReference>
<evidence type="ECO:0000313" key="4">
    <source>
        <dbReference type="Proteomes" id="UP001167864"/>
    </source>
</evidence>
<protein>
    <submittedName>
        <fullName evidence="2">Uncharacterized protein</fullName>
    </submittedName>
</protein>
<sequence length="121" mass="12681">MPLTKTNTQNPIRGIVNPTAAQRRDCQDVIALLDYADLGRGPGTLHTVGSARLDMQGRTAAGDANIQVQIGTGTVAAAMIAHSVQTITDPINQRGAVNACISVLNQSMDTGMIWNLTGTLP</sequence>
<proteinExistence type="predicted"/>
<accession>A0AAW7JV67</accession>
<dbReference type="Proteomes" id="UP000040578">
    <property type="component" value="Unassembled WGS sequence"/>
</dbReference>
<reference evidence="1 3" key="1">
    <citation type="submission" date="2015-03" db="EMBL/GenBank/DDBJ databases">
        <authorList>
            <consortium name="Pathogen Informatics"/>
            <person name="Murphy D."/>
        </authorList>
    </citation>
    <scope>NUCLEOTIDE SEQUENCE [LARGE SCALE GENOMIC DNA]</scope>
    <source>
        <strain evidence="1">Type strain: CIP110231</strain>
        <strain evidence="3">type strain: CIP110231</strain>
    </source>
</reference>
<dbReference type="Proteomes" id="UP001167864">
    <property type="component" value="Unassembled WGS sequence"/>
</dbReference>